<gene>
    <name evidence="1" type="ORF">Mucpa_1403</name>
</gene>
<dbReference type="AlphaFoldDB" id="H1YI15"/>
<accession>H1YI15</accession>
<protein>
    <submittedName>
        <fullName evidence="1">Uncharacterized protein</fullName>
    </submittedName>
</protein>
<evidence type="ECO:0000313" key="1">
    <source>
        <dbReference type="EMBL" id="EHQ25563.1"/>
    </source>
</evidence>
<sequence>MKKKNFKISDSTLFVYRGNSVSKSPTETDVPTDPTTTMITITKTGMLHGGRSN</sequence>
<reference evidence="1" key="1">
    <citation type="submission" date="2011-09" db="EMBL/GenBank/DDBJ databases">
        <title>The permanent draft genome of Mucilaginibacter paludis DSM 18603.</title>
        <authorList>
            <consortium name="US DOE Joint Genome Institute (JGI-PGF)"/>
            <person name="Lucas S."/>
            <person name="Han J."/>
            <person name="Lapidus A."/>
            <person name="Bruce D."/>
            <person name="Goodwin L."/>
            <person name="Pitluck S."/>
            <person name="Peters L."/>
            <person name="Kyrpides N."/>
            <person name="Mavromatis K."/>
            <person name="Ivanova N."/>
            <person name="Mikhailova N."/>
            <person name="Held B."/>
            <person name="Detter J.C."/>
            <person name="Tapia R."/>
            <person name="Han C."/>
            <person name="Land M."/>
            <person name="Hauser L."/>
            <person name="Markowitz V."/>
            <person name="Cheng J.-F."/>
            <person name="Hugenholtz P."/>
            <person name="Woyke T."/>
            <person name="Wu D."/>
            <person name="Tindall B."/>
            <person name="Brambilla E."/>
            <person name="Klenk H.-P."/>
            <person name="Eisen J.A."/>
        </authorList>
    </citation>
    <scope>NUCLEOTIDE SEQUENCE [LARGE SCALE GENOMIC DNA]</scope>
    <source>
        <strain evidence="1">DSM 18603</strain>
    </source>
</reference>
<dbReference type="HOGENOM" id="CLU_3063589_0_0_10"/>
<proteinExistence type="predicted"/>
<evidence type="ECO:0000313" key="2">
    <source>
        <dbReference type="Proteomes" id="UP000002774"/>
    </source>
</evidence>
<keyword evidence="2" id="KW-1185">Reference proteome</keyword>
<name>H1YI15_9SPHI</name>
<dbReference type="EMBL" id="CM001403">
    <property type="protein sequence ID" value="EHQ25563.1"/>
    <property type="molecule type" value="Genomic_DNA"/>
</dbReference>
<dbReference type="Proteomes" id="UP000002774">
    <property type="component" value="Chromosome"/>
</dbReference>
<organism evidence="1 2">
    <name type="scientific">Mucilaginibacter paludis DSM 18603</name>
    <dbReference type="NCBI Taxonomy" id="714943"/>
    <lineage>
        <taxon>Bacteria</taxon>
        <taxon>Pseudomonadati</taxon>
        <taxon>Bacteroidota</taxon>
        <taxon>Sphingobacteriia</taxon>
        <taxon>Sphingobacteriales</taxon>
        <taxon>Sphingobacteriaceae</taxon>
        <taxon>Mucilaginibacter</taxon>
    </lineage>
</organism>
<dbReference type="RefSeq" id="WP_008505344.1">
    <property type="nucleotide sequence ID" value="NZ_CM001403.1"/>
</dbReference>